<comment type="caution">
    <text evidence="3">The sequence shown here is derived from an EMBL/GenBank/DDBJ whole genome shotgun (WGS) entry which is preliminary data.</text>
</comment>
<feature type="compositionally biased region" description="Basic and acidic residues" evidence="1">
    <location>
        <begin position="1"/>
        <end position="23"/>
    </location>
</feature>
<keyword evidence="2" id="KW-1133">Transmembrane helix</keyword>
<feature type="region of interest" description="Disordered" evidence="1">
    <location>
        <begin position="1"/>
        <end position="24"/>
    </location>
</feature>
<protein>
    <submittedName>
        <fullName evidence="3">Uncharacterized protein</fullName>
    </submittedName>
</protein>
<evidence type="ECO:0000256" key="1">
    <source>
        <dbReference type="SAM" id="MobiDB-lite"/>
    </source>
</evidence>
<gene>
    <name evidence="3" type="ORF">MSSD14B_23800</name>
</gene>
<reference evidence="3 4" key="1">
    <citation type="journal article" date="2019" name="J. Gen. Appl. Microbiol.">
        <title>Aerobic degradation of cis-dichloroethene by the marine bacterium Marinobacter salsuginis strain 5N-3.</title>
        <authorList>
            <person name="Inoue Y."/>
            <person name="Fukunaga Y."/>
            <person name="Katsumata H."/>
            <person name="Ohji S."/>
            <person name="Hosoyama A."/>
            <person name="Mori K."/>
            <person name="Ando K."/>
        </authorList>
    </citation>
    <scope>NUCLEOTIDE SEQUENCE [LARGE SCALE GENOMIC DNA]</scope>
    <source>
        <strain evidence="3 4">NBRC 109114</strain>
    </source>
</reference>
<evidence type="ECO:0000256" key="2">
    <source>
        <dbReference type="SAM" id="Phobius"/>
    </source>
</evidence>
<feature type="transmembrane region" description="Helical" evidence="2">
    <location>
        <begin position="51"/>
        <end position="68"/>
    </location>
</feature>
<proteinExistence type="predicted"/>
<keyword evidence="2" id="KW-0812">Transmembrane</keyword>
<dbReference type="Proteomes" id="UP000387223">
    <property type="component" value="Unassembled WGS sequence"/>
</dbReference>
<dbReference type="RefSeq" id="WP_136631014.1">
    <property type="nucleotide sequence ID" value="NZ_BGZI01000015.1"/>
</dbReference>
<organism evidence="3 4">
    <name type="scientific">Marinobacter salsuginis</name>
    <dbReference type="NCBI Taxonomy" id="418719"/>
    <lineage>
        <taxon>Bacteria</taxon>
        <taxon>Pseudomonadati</taxon>
        <taxon>Pseudomonadota</taxon>
        <taxon>Gammaproteobacteria</taxon>
        <taxon>Pseudomonadales</taxon>
        <taxon>Marinobacteraceae</taxon>
        <taxon>Marinobacter</taxon>
    </lineage>
</organism>
<name>A0A5M3Q0V0_9GAMM</name>
<dbReference type="AlphaFoldDB" id="A0A5M3Q0V0"/>
<keyword evidence="2" id="KW-0472">Membrane</keyword>
<sequence length="94" mass="10743">MSEEFDPKSLEEELWSEKAEEGSAIRFSSETLPPASVGLASIRMKRWTRRLVSLSVVLMVLSTLLWISKTHHILRLSTQDGLVQSVELFINDER</sequence>
<evidence type="ECO:0000313" key="4">
    <source>
        <dbReference type="Proteomes" id="UP000387223"/>
    </source>
</evidence>
<accession>A0A5M3Q0V0</accession>
<evidence type="ECO:0000313" key="3">
    <source>
        <dbReference type="EMBL" id="GBO88712.1"/>
    </source>
</evidence>
<dbReference type="EMBL" id="BGZI01000015">
    <property type="protein sequence ID" value="GBO88712.1"/>
    <property type="molecule type" value="Genomic_DNA"/>
</dbReference>